<evidence type="ECO:0000256" key="3">
    <source>
        <dbReference type="ARBA" id="ARBA00022630"/>
    </source>
</evidence>
<keyword evidence="5" id="KW-0560">Oxidoreductase</keyword>
<keyword evidence="9" id="KW-1185">Reference proteome</keyword>
<dbReference type="Proteomes" id="UP001596492">
    <property type="component" value="Unassembled WGS sequence"/>
</dbReference>
<organism evidence="8 9">
    <name type="scientific">Hirschia litorea</name>
    <dbReference type="NCBI Taxonomy" id="1199156"/>
    <lineage>
        <taxon>Bacteria</taxon>
        <taxon>Pseudomonadati</taxon>
        <taxon>Pseudomonadota</taxon>
        <taxon>Alphaproteobacteria</taxon>
        <taxon>Hyphomonadales</taxon>
        <taxon>Hyphomonadaceae</taxon>
        <taxon>Hirschia</taxon>
    </lineage>
</organism>
<accession>A0ABW2IQM8</accession>
<dbReference type="InterPro" id="IPR036188">
    <property type="entry name" value="FAD/NAD-bd_sf"/>
</dbReference>
<dbReference type="InterPro" id="IPR007867">
    <property type="entry name" value="GMC_OxRtase_C"/>
</dbReference>
<comment type="caution">
    <text evidence="8">The sequence shown here is derived from an EMBL/GenBank/DDBJ whole genome shotgun (WGS) entry which is preliminary data.</text>
</comment>
<evidence type="ECO:0000256" key="4">
    <source>
        <dbReference type="ARBA" id="ARBA00022827"/>
    </source>
</evidence>
<dbReference type="Pfam" id="PF00732">
    <property type="entry name" value="GMC_oxred_N"/>
    <property type="match status" value="1"/>
</dbReference>
<keyword evidence="3" id="KW-0285">Flavoprotein</keyword>
<dbReference type="SUPFAM" id="SSF54373">
    <property type="entry name" value="FAD-linked reductases, C-terminal domain"/>
    <property type="match status" value="1"/>
</dbReference>
<name>A0ABW2IQM8_9PROT</name>
<dbReference type="RefSeq" id="WP_382169185.1">
    <property type="nucleotide sequence ID" value="NZ_JBHTBR010000009.1"/>
</dbReference>
<dbReference type="PANTHER" id="PTHR42784">
    <property type="entry name" value="PYRANOSE 2-OXIDASE"/>
    <property type="match status" value="1"/>
</dbReference>
<evidence type="ECO:0000313" key="9">
    <source>
        <dbReference type="Proteomes" id="UP001596492"/>
    </source>
</evidence>
<feature type="domain" description="Glucose-methanol-choline oxidoreductase N-terminal" evidence="6">
    <location>
        <begin position="8"/>
        <end position="340"/>
    </location>
</feature>
<evidence type="ECO:0000259" key="7">
    <source>
        <dbReference type="Pfam" id="PF05199"/>
    </source>
</evidence>
<comment type="similarity">
    <text evidence="2">Belongs to the GMC oxidoreductase family.</text>
</comment>
<evidence type="ECO:0000256" key="5">
    <source>
        <dbReference type="ARBA" id="ARBA00023002"/>
    </source>
</evidence>
<evidence type="ECO:0000313" key="8">
    <source>
        <dbReference type="EMBL" id="MFC7293085.1"/>
    </source>
</evidence>
<dbReference type="SUPFAM" id="SSF51905">
    <property type="entry name" value="FAD/NAD(P)-binding domain"/>
    <property type="match status" value="1"/>
</dbReference>
<protein>
    <submittedName>
        <fullName evidence="8">GMC oxidoreductase</fullName>
    </submittedName>
</protein>
<sequence>MADDFDVIVVGSGITGGWAAKEFSEKGFKTLVLERGRHIDHQGDQYKDMLMPWEKHNRSLMAEAYNEDGNYRDVQEMGYIYRDDLKHFFVDEVEHPYTTPDNKPAMWIRGYQLGGRSLTWGRQTYRWSEKDFQANAKDGHGIPWPIGYEDIAPWYDYVEKFTGISGNRDNLEILPDGEFLKPWNMSCAEEFVSENLKKNRPDRPMIIGRCAHLTAPQDVHTDLGRGQCQARNHCMRGCSFGAYFCSLSSTLPAARRTENVTIVTDAIVASVDHDDTTGKASGVTVIDYHTKRQHKYKARIVFLCAGSLASVQIMLNSKSATHSNGIANSSGMLGHYITDHFGRSGANGIVPGFEDRYSFGRRPNGMYVPNFRHEKTDDVDFVRGYGYQGHAAYRPRKGNTAHSAGIGAAAKEQVGQAEPWRIGFGMFGEMLPYYDNQVSLNAVKKDKWGMPLLHIDVHGRENERKMMTQAAHDAEEILLAGGCVDVVKTLPEDNEPIQAGRLIHEMGGACMGADPKRAVLNKWNQAHDVPNLFVTNGACMSSCATQNPSLTYMALTARAAHHASKLMKSGQL</sequence>
<feature type="domain" description="Glucose-methanol-choline oxidoreductase C-terminal" evidence="7">
    <location>
        <begin position="432"/>
        <end position="555"/>
    </location>
</feature>
<dbReference type="InterPro" id="IPR000172">
    <property type="entry name" value="GMC_OxRdtase_N"/>
</dbReference>
<dbReference type="EMBL" id="JBHTBR010000009">
    <property type="protein sequence ID" value="MFC7293085.1"/>
    <property type="molecule type" value="Genomic_DNA"/>
</dbReference>
<keyword evidence="4" id="KW-0274">FAD</keyword>
<evidence type="ECO:0000259" key="6">
    <source>
        <dbReference type="Pfam" id="PF00732"/>
    </source>
</evidence>
<evidence type="ECO:0000256" key="2">
    <source>
        <dbReference type="ARBA" id="ARBA00010790"/>
    </source>
</evidence>
<reference evidence="9" key="1">
    <citation type="journal article" date="2019" name="Int. J. Syst. Evol. Microbiol.">
        <title>The Global Catalogue of Microorganisms (GCM) 10K type strain sequencing project: providing services to taxonomists for standard genome sequencing and annotation.</title>
        <authorList>
            <consortium name="The Broad Institute Genomics Platform"/>
            <consortium name="The Broad Institute Genome Sequencing Center for Infectious Disease"/>
            <person name="Wu L."/>
            <person name="Ma J."/>
        </authorList>
    </citation>
    <scope>NUCLEOTIDE SEQUENCE [LARGE SCALE GENOMIC DNA]</scope>
    <source>
        <strain evidence="9">CCUG 51308</strain>
    </source>
</reference>
<evidence type="ECO:0000256" key="1">
    <source>
        <dbReference type="ARBA" id="ARBA00001974"/>
    </source>
</evidence>
<dbReference type="Pfam" id="PF05199">
    <property type="entry name" value="GMC_oxred_C"/>
    <property type="match status" value="1"/>
</dbReference>
<dbReference type="InterPro" id="IPR051473">
    <property type="entry name" value="P2Ox-like"/>
</dbReference>
<dbReference type="PANTHER" id="PTHR42784:SF1">
    <property type="entry name" value="PYRANOSE 2-OXIDASE"/>
    <property type="match status" value="1"/>
</dbReference>
<comment type="cofactor">
    <cofactor evidence="1">
        <name>FAD</name>
        <dbReference type="ChEBI" id="CHEBI:57692"/>
    </cofactor>
</comment>
<gene>
    <name evidence="8" type="ORF">ACFQS8_15795</name>
</gene>
<dbReference type="Gene3D" id="3.50.50.60">
    <property type="entry name" value="FAD/NAD(P)-binding domain"/>
    <property type="match status" value="2"/>
</dbReference>
<proteinExistence type="inferred from homology"/>